<dbReference type="PANTHER" id="PTHR24270">
    <property type="entry name" value="LOW-DENSITY LIPOPROTEIN RECEPTOR-RELATED"/>
    <property type="match status" value="1"/>
</dbReference>
<dbReference type="SUPFAM" id="SSF81321">
    <property type="entry name" value="Family A G protein-coupled receptor-like"/>
    <property type="match status" value="1"/>
</dbReference>
<feature type="disulfide bond" evidence="9">
    <location>
        <begin position="180"/>
        <end position="198"/>
    </location>
</feature>
<dbReference type="PROSITE" id="PS50068">
    <property type="entry name" value="LDLRA_2"/>
    <property type="match status" value="3"/>
</dbReference>
<dbReference type="Proteomes" id="UP000663855">
    <property type="component" value="Unassembled WGS sequence"/>
</dbReference>
<feature type="disulfide bond" evidence="9">
    <location>
        <begin position="613"/>
        <end position="631"/>
    </location>
</feature>
<dbReference type="EMBL" id="CAJNRE010006022">
    <property type="protein sequence ID" value="CAF2052171.1"/>
    <property type="molecule type" value="Genomic_DNA"/>
</dbReference>
<dbReference type="SUPFAM" id="SSF57424">
    <property type="entry name" value="LDL receptor-like module"/>
    <property type="match status" value="3"/>
</dbReference>
<dbReference type="Gene3D" id="2.10.25.10">
    <property type="entry name" value="Laminin"/>
    <property type="match status" value="1"/>
</dbReference>
<dbReference type="PRINTS" id="PR00261">
    <property type="entry name" value="LDLRECEPTOR"/>
</dbReference>
<dbReference type="OrthoDB" id="6239681at2759"/>
<dbReference type="InterPro" id="IPR050685">
    <property type="entry name" value="LDLR"/>
</dbReference>
<evidence type="ECO:0000256" key="1">
    <source>
        <dbReference type="ARBA" id="ARBA00004167"/>
    </source>
</evidence>
<feature type="disulfide bond" evidence="8">
    <location>
        <begin position="1101"/>
        <end position="1110"/>
    </location>
</feature>
<dbReference type="InterPro" id="IPR000742">
    <property type="entry name" value="EGF"/>
</dbReference>
<comment type="caution">
    <text evidence="14">The sequence shown here is derived from an EMBL/GenBank/DDBJ whole genome shotgun (WGS) entry which is preliminary data.</text>
</comment>
<feature type="transmembrane region" description="Helical" evidence="10">
    <location>
        <begin position="1618"/>
        <end position="1640"/>
    </location>
</feature>
<evidence type="ECO:0000259" key="11">
    <source>
        <dbReference type="PROSITE" id="PS50026"/>
    </source>
</evidence>
<feature type="transmembrane region" description="Helical" evidence="10">
    <location>
        <begin position="1666"/>
        <end position="1687"/>
    </location>
</feature>
<keyword evidence="7 8" id="KW-1015">Disulfide bond</keyword>
<evidence type="ECO:0000313" key="16">
    <source>
        <dbReference type="Proteomes" id="UP000663855"/>
    </source>
</evidence>
<dbReference type="Gene3D" id="1.20.1070.10">
    <property type="entry name" value="Rhodopsin 7-helix transmembrane proteins"/>
    <property type="match status" value="1"/>
</dbReference>
<feature type="domain" description="G-protein coupled receptors family 1 profile" evidence="12">
    <location>
        <begin position="1460"/>
        <end position="1719"/>
    </location>
</feature>
<dbReference type="SUPFAM" id="SSF57196">
    <property type="entry name" value="EGF/Laminin"/>
    <property type="match status" value="1"/>
</dbReference>
<proteinExistence type="predicted"/>
<keyword evidence="6 10" id="KW-0472">Membrane</keyword>
<feature type="transmembrane region" description="Helical" evidence="10">
    <location>
        <begin position="1443"/>
        <end position="1466"/>
    </location>
</feature>
<evidence type="ECO:0000256" key="9">
    <source>
        <dbReference type="PROSITE-ProRule" id="PRU00124"/>
    </source>
</evidence>
<dbReference type="Proteomes" id="UP000663824">
    <property type="component" value="Unassembled WGS sequence"/>
</dbReference>
<evidence type="ECO:0000256" key="6">
    <source>
        <dbReference type="ARBA" id="ARBA00023136"/>
    </source>
</evidence>
<comment type="subcellular location">
    <subcellularLocation>
        <location evidence="2">Endomembrane system</location>
    </subcellularLocation>
    <subcellularLocation>
        <location evidence="1">Membrane</location>
        <topology evidence="1">Single-pass membrane protein</topology>
    </subcellularLocation>
</comment>
<evidence type="ECO:0000256" key="10">
    <source>
        <dbReference type="SAM" id="Phobius"/>
    </source>
</evidence>
<dbReference type="Proteomes" id="UP000663834">
    <property type="component" value="Unassembled WGS sequence"/>
</dbReference>
<accession>A0A816A531</accession>
<dbReference type="PROSITE" id="PS00022">
    <property type="entry name" value="EGF_1"/>
    <property type="match status" value="3"/>
</dbReference>
<keyword evidence="8" id="KW-0245">EGF-like domain</keyword>
<evidence type="ECO:0000256" key="2">
    <source>
        <dbReference type="ARBA" id="ARBA00004308"/>
    </source>
</evidence>
<comment type="caution">
    <text evidence="8">Lacks conserved residue(s) required for the propagation of feature annotation.</text>
</comment>
<feature type="transmembrane region" description="Helical" evidence="10">
    <location>
        <begin position="1534"/>
        <end position="1551"/>
    </location>
</feature>
<dbReference type="Pfam" id="PF00008">
    <property type="entry name" value="EGF"/>
    <property type="match status" value="1"/>
</dbReference>
<dbReference type="CDD" id="cd00112">
    <property type="entry name" value="LDLa"/>
    <property type="match status" value="3"/>
</dbReference>
<dbReference type="CDD" id="cd00637">
    <property type="entry name" value="7tm_classA_rhodopsin-like"/>
    <property type="match status" value="1"/>
</dbReference>
<dbReference type="GO" id="GO:0012505">
    <property type="term" value="C:endomembrane system"/>
    <property type="evidence" value="ECO:0007669"/>
    <property type="project" value="UniProtKB-SubCell"/>
</dbReference>
<sequence length="1747" mass="200916">MESVQSIKYCIRPAGFASVQRNYSCGCLNGGILVSFDVLKQYNITTQELLLWNSGVDAIDRYRAYLANHPYGTNQETDQFICNCTNSRSFGVLCEYQFSQSSFEATILSQYNQKLKYRLGSQLFGITTCYKASFPCDYGKVCLDWRNICDGTQNCVDGTDEDYCEDLLLNECNPESEYRCRNGMCIDEEYFLDGDIDCQDQSDEQRNSVYVLTGLCYARPKLDCEEKILDSKKYISCGDGSDLSFIKQYRDKSISIDIDTCYSFRERQWKCELNNREIMWTNPANGHCLDYVDNTANVLKEENDCIFIHKCALTRQGQHYLCPCAGNGCRAYFHRYCSSHDISLFAYPSGRIFTPFVETYYKSNEHNFDRNVWPDVFIFTRSIKCNNEMRAATDIANQKDWFVNETLVVIYVRALDAYPLEVLLCERHQSINANETNYGNCWNDSYPNQARHCPNSIPFSCISKYNVKDGVRDCARAADETMDNWFGDYSDSSIQKHRFRCSETEQTSFTVMSIGDNRVNCKKSNHDEYSEKYNVELNHIKCVSRDSADCIFLRQYIAESSIEDTDNTEKVDNSMKFWNSCDSYWEKSYGADETDCHQWKCPSHYTSKAFYQCRSGQCISENRLCDGVWDCSDGTDEEGIQLLTEHTVGEHNLKLFQLLKTNLTQQKNRCLKENSVRSFAQLCDITTEYPCLLANVDDPLSFRLNRPCINLRQLGDGRVDCYGGLDERNILNCTSHKQLGFGFKCNSNDSCIQRKQQCITDNRCLNGNDRLLCIYLYNNSNVKCNGQLSTATVKDVHCFNGSCLPDSRCNGLIECPFGEDEYYCPTESPSSVLAYRSRIKKSYFPSINIQLPNYSPFSFLVNESNDNNDKSKTLKSQTSIIAIHDQSSFTRSSRQKLANQFSKEGWICNRGVAGNKKSFDISQSLVHCFCPPSYYGGRCEFMSDRLTVFISFKNQTNGSSTGAIKILALLVVTINDTETVLDRHEVHFTSALENYKEKQKFYFVYPRPHQLRSNTHHYTVRFETYQLNENESIAFLAVWIYPVPFNFLPSQRLAKVLKYTQPSQMALNHTCFAKPNPCLTEGRCHPLMNKLSDIHSYWCECGNNSYGSHCEFKDQSCFLSSSKLNYCSSTSMCRPQYDHYGQKPLCICSMNSYGPRCFIDRLCQMKIGRNPCQNGGICLTKYQHYSLIDAYICQCPKSYFGPICQYRSGVIEINYDDENQSVTLSGEQISATVIQLFDISDHEELSLKKQVLYKDSLPSHLIITSESMIHPVFGLIKLYTNQSTIQYHLLYTSSTAGSSLNLTLRFTKKNYCSHSHDIFNLRNETYKIRNVVAKYHTLCDNTTSNSSPLLCFVDDDYFCLCDINNTAQCFLYNKKFDQCKQCLAGGQCIKGDIDTPSDYLCLCPRCHFGSKCQHNTELFSFSLVSLLSPDLLSSSLGKQKVSLSMYISVPAMLLIYGTISNFLSLVTFRQPRTRLNGAGHYFFTGTIFSQLSLFCLLSKILHIIINIRGLFIQPIINTVLCKILSFLLSSSNRICYWLIVFVTIERIYVTIYPTKRWLQKPKIAKTIITLITIFTCASHVHELVKYNIVDDPKYTANGKWCATQLSRPLQIYNQTNTMIHYLTPFLVNLICTIALMILITRTRANVDRNKSRWKIFQEQFKKKKEMFIPSMIHIISALPHLIISFSLACNDLDTKWQRYMLIISYFAAYVPQCISFHLYVQPSKFFLREFHATKIWKMLARSQTTIN</sequence>
<dbReference type="Pfam" id="PF00057">
    <property type="entry name" value="Ldl_recept_a"/>
    <property type="match status" value="2"/>
</dbReference>
<dbReference type="PROSITE" id="PS50262">
    <property type="entry name" value="G_PROTEIN_RECEP_F1_2"/>
    <property type="match status" value="1"/>
</dbReference>
<dbReference type="InterPro" id="IPR017452">
    <property type="entry name" value="GPCR_Rhodpsn_7TM"/>
</dbReference>
<dbReference type="GO" id="GO:0016192">
    <property type="term" value="P:vesicle-mediated transport"/>
    <property type="evidence" value="ECO:0007669"/>
    <property type="project" value="UniProtKB-ARBA"/>
</dbReference>
<evidence type="ECO:0000256" key="7">
    <source>
        <dbReference type="ARBA" id="ARBA00023157"/>
    </source>
</evidence>
<evidence type="ECO:0000256" key="8">
    <source>
        <dbReference type="PROSITE-ProRule" id="PRU00076"/>
    </source>
</evidence>
<dbReference type="EMBL" id="CAJNOV010016437">
    <property type="protein sequence ID" value="CAF1590560.1"/>
    <property type="molecule type" value="Genomic_DNA"/>
</dbReference>
<dbReference type="PROSITE" id="PS50026">
    <property type="entry name" value="EGF_3"/>
    <property type="match status" value="2"/>
</dbReference>
<dbReference type="InterPro" id="IPR023415">
    <property type="entry name" value="LDLR_class-A_CS"/>
</dbReference>
<evidence type="ECO:0000313" key="14">
    <source>
        <dbReference type="EMBL" id="CAF1590560.1"/>
    </source>
</evidence>
<dbReference type="InterPro" id="IPR002172">
    <property type="entry name" value="LDrepeatLR_classA_rpt"/>
</dbReference>
<evidence type="ECO:0000313" key="15">
    <source>
        <dbReference type="EMBL" id="CAF2052171.1"/>
    </source>
</evidence>
<organism evidence="14 16">
    <name type="scientific">Rotaria magnacalcarata</name>
    <dbReference type="NCBI Taxonomy" id="392030"/>
    <lineage>
        <taxon>Eukaryota</taxon>
        <taxon>Metazoa</taxon>
        <taxon>Spiralia</taxon>
        <taxon>Gnathifera</taxon>
        <taxon>Rotifera</taxon>
        <taxon>Eurotatoria</taxon>
        <taxon>Bdelloidea</taxon>
        <taxon>Philodinida</taxon>
        <taxon>Philodinidae</taxon>
        <taxon>Rotaria</taxon>
    </lineage>
</organism>
<keyword evidence="5 10" id="KW-1133">Transmembrane helix</keyword>
<feature type="domain" description="EGF-like" evidence="11">
    <location>
        <begin position="1159"/>
        <end position="1205"/>
    </location>
</feature>
<feature type="disulfide bond" evidence="9">
    <location>
        <begin position="149"/>
        <end position="164"/>
    </location>
</feature>
<feature type="domain" description="EGF-like" evidence="11">
    <location>
        <begin position="1067"/>
        <end position="1111"/>
    </location>
</feature>
<dbReference type="EMBL" id="CAJNOW010009296">
    <property type="protein sequence ID" value="CAF1560536.1"/>
    <property type="molecule type" value="Genomic_DNA"/>
</dbReference>
<name>A0A816A531_9BILA</name>
<keyword evidence="4" id="KW-0677">Repeat</keyword>
<evidence type="ECO:0000313" key="13">
    <source>
        <dbReference type="EMBL" id="CAF1560536.1"/>
    </source>
</evidence>
<feature type="disulfide bond" evidence="8">
    <location>
        <begin position="1195"/>
        <end position="1204"/>
    </location>
</feature>
<feature type="transmembrane region" description="Helical" evidence="10">
    <location>
        <begin position="1699"/>
        <end position="1720"/>
    </location>
</feature>
<evidence type="ECO:0000256" key="5">
    <source>
        <dbReference type="ARBA" id="ARBA00022989"/>
    </source>
</evidence>
<dbReference type="SMART" id="SM00192">
    <property type="entry name" value="LDLa"/>
    <property type="match status" value="5"/>
</dbReference>
<evidence type="ECO:0000259" key="12">
    <source>
        <dbReference type="PROSITE" id="PS50262"/>
    </source>
</evidence>
<dbReference type="Gene3D" id="4.10.400.10">
    <property type="entry name" value="Low-density Lipoprotein Receptor"/>
    <property type="match status" value="3"/>
</dbReference>
<dbReference type="InterPro" id="IPR036055">
    <property type="entry name" value="LDL_receptor-like_sf"/>
</dbReference>
<evidence type="ECO:0000256" key="4">
    <source>
        <dbReference type="ARBA" id="ARBA00022737"/>
    </source>
</evidence>
<dbReference type="PROSITE" id="PS01209">
    <property type="entry name" value="LDLRA_1"/>
    <property type="match status" value="1"/>
</dbReference>
<protein>
    <submittedName>
        <fullName evidence="14">Uncharacterized protein</fullName>
    </submittedName>
</protein>
<dbReference type="GO" id="GO:0005886">
    <property type="term" value="C:plasma membrane"/>
    <property type="evidence" value="ECO:0007669"/>
    <property type="project" value="TreeGrafter"/>
</dbReference>
<reference evidence="14" key="1">
    <citation type="submission" date="2021-02" db="EMBL/GenBank/DDBJ databases">
        <authorList>
            <person name="Nowell W R."/>
        </authorList>
    </citation>
    <scope>NUCLEOTIDE SEQUENCE</scope>
</reference>
<evidence type="ECO:0000256" key="3">
    <source>
        <dbReference type="ARBA" id="ARBA00022692"/>
    </source>
</evidence>
<keyword evidence="3 10" id="KW-0812">Transmembrane</keyword>
<feature type="transmembrane region" description="Helical" evidence="10">
    <location>
        <begin position="1478"/>
        <end position="1497"/>
    </location>
</feature>
<gene>
    <name evidence="14" type="ORF">CJN711_LOCUS33991</name>
    <name evidence="13" type="ORF">KQP761_LOCUS18336</name>
    <name evidence="15" type="ORF">MBJ925_LOCUS13229</name>
</gene>
<feature type="transmembrane region" description="Helical" evidence="10">
    <location>
        <begin position="1509"/>
        <end position="1528"/>
    </location>
</feature>
<dbReference type="SMART" id="SM00181">
    <property type="entry name" value="EGF"/>
    <property type="match status" value="3"/>
</dbReference>